<reference evidence="2" key="1">
    <citation type="submission" date="2016-10" db="EMBL/GenBank/DDBJ databases">
        <authorList>
            <person name="Varghese N."/>
            <person name="Submissions S."/>
        </authorList>
    </citation>
    <scope>NUCLEOTIDE SEQUENCE [LARGE SCALE GENOMIC DNA]</scope>
    <source>
        <strain evidence="2">CGMCC 4.2126</strain>
    </source>
</reference>
<evidence type="ECO:0000313" key="2">
    <source>
        <dbReference type="Proteomes" id="UP000199111"/>
    </source>
</evidence>
<organism evidence="1 2">
    <name type="scientific">Streptosporangium canum</name>
    <dbReference type="NCBI Taxonomy" id="324952"/>
    <lineage>
        <taxon>Bacteria</taxon>
        <taxon>Bacillati</taxon>
        <taxon>Actinomycetota</taxon>
        <taxon>Actinomycetes</taxon>
        <taxon>Streptosporangiales</taxon>
        <taxon>Streptosporangiaceae</taxon>
        <taxon>Streptosporangium</taxon>
    </lineage>
</organism>
<name>A0A1I3XT88_9ACTN</name>
<accession>A0A1I3XT88</accession>
<dbReference type="AlphaFoldDB" id="A0A1I3XT88"/>
<dbReference type="GeneID" id="96304255"/>
<evidence type="ECO:0000313" key="1">
    <source>
        <dbReference type="EMBL" id="SFK22744.1"/>
    </source>
</evidence>
<gene>
    <name evidence="1" type="ORF">SAMN05216275_12012</name>
</gene>
<dbReference type="RefSeq" id="WP_218158832.1">
    <property type="nucleotide sequence ID" value="NZ_FOQY01000020.1"/>
</dbReference>
<dbReference type="Proteomes" id="UP000199111">
    <property type="component" value="Unassembled WGS sequence"/>
</dbReference>
<protein>
    <submittedName>
        <fullName evidence="1">Uncharacterized protein</fullName>
    </submittedName>
</protein>
<dbReference type="Gene3D" id="3.30.420.280">
    <property type="match status" value="1"/>
</dbReference>
<sequence length="142" mass="15449">MAVGLEEAAWALTDAEYSERLRAWADGLGIRPESTIVDPSAKSFRVRPHRDGITSTLADNEVVDGIRATASLCATGRLLVSAQCPELIREIPGYAWDPDASEKGEDKPIKVADHGVDALRYGVRTTRNIWSSLLTEPITKSS</sequence>
<dbReference type="EMBL" id="FOQY01000020">
    <property type="protein sequence ID" value="SFK22744.1"/>
    <property type="molecule type" value="Genomic_DNA"/>
</dbReference>
<keyword evidence="2" id="KW-1185">Reference proteome</keyword>
<proteinExistence type="predicted"/>